<reference evidence="2" key="1">
    <citation type="submission" date="2024-07" db="EMBL/GenBank/DDBJ databases">
        <authorList>
            <person name="Li X.-J."/>
            <person name="Wang X."/>
        </authorList>
    </citation>
    <scope>NUCLEOTIDE SEQUENCE</scope>
    <source>
        <strain evidence="2">HSP-334</strain>
    </source>
</reference>
<dbReference type="InterPro" id="IPR014710">
    <property type="entry name" value="RmlC-like_jellyroll"/>
</dbReference>
<protein>
    <submittedName>
        <fullName evidence="2">Cupin domain-containing protein</fullName>
    </submittedName>
</protein>
<organism evidence="2">
    <name type="scientific">Leptotrichia rugosa</name>
    <dbReference type="NCBI Taxonomy" id="3239302"/>
    <lineage>
        <taxon>Bacteria</taxon>
        <taxon>Fusobacteriati</taxon>
        <taxon>Fusobacteriota</taxon>
        <taxon>Fusobacteriia</taxon>
        <taxon>Fusobacteriales</taxon>
        <taxon>Leptotrichiaceae</taxon>
        <taxon>Leptotrichia</taxon>
    </lineage>
</organism>
<dbReference type="CDD" id="cd02208">
    <property type="entry name" value="cupin_RmlC-like"/>
    <property type="match status" value="1"/>
</dbReference>
<dbReference type="InterPro" id="IPR011051">
    <property type="entry name" value="RmlC_Cupin_sf"/>
</dbReference>
<dbReference type="AlphaFoldDB" id="A0AB39VFQ9"/>
<dbReference type="RefSeq" id="WP_094080028.1">
    <property type="nucleotide sequence ID" value="NZ_CP165644.1"/>
</dbReference>
<dbReference type="EMBL" id="CP165644">
    <property type="protein sequence ID" value="XDU66241.1"/>
    <property type="molecule type" value="Genomic_DNA"/>
</dbReference>
<gene>
    <name evidence="2" type="ORF">AB8B22_07395</name>
</gene>
<name>A0AB39VFQ9_9FUSO</name>
<dbReference type="SUPFAM" id="SSF51182">
    <property type="entry name" value="RmlC-like cupins"/>
    <property type="match status" value="1"/>
</dbReference>
<dbReference type="InterPro" id="IPR013096">
    <property type="entry name" value="Cupin_2"/>
</dbReference>
<sequence length="93" mass="10684">MVGNVKNEIGVLFSKDNFMLIKKKLKKDEKIEKHNHENEEIIFTVLKGKVEVFLNEKENHILVPGEILQFDGINFISAVAIEDSEFSVTLIKK</sequence>
<proteinExistence type="predicted"/>
<dbReference type="Pfam" id="PF07883">
    <property type="entry name" value="Cupin_2"/>
    <property type="match status" value="1"/>
</dbReference>
<accession>A0AB39VFQ9</accession>
<evidence type="ECO:0000259" key="1">
    <source>
        <dbReference type="Pfam" id="PF07883"/>
    </source>
</evidence>
<dbReference type="Gene3D" id="2.60.120.10">
    <property type="entry name" value="Jelly Rolls"/>
    <property type="match status" value="1"/>
</dbReference>
<feature type="domain" description="Cupin type-2" evidence="1">
    <location>
        <begin position="25"/>
        <end position="71"/>
    </location>
</feature>
<evidence type="ECO:0000313" key="2">
    <source>
        <dbReference type="EMBL" id="XDU66241.1"/>
    </source>
</evidence>
<dbReference type="KEGG" id="lrug:AB8B22_07395"/>